<dbReference type="RefSeq" id="XP_007841356.1">
    <property type="nucleotide sequence ID" value="XM_007843165.1"/>
</dbReference>
<evidence type="ECO:0000259" key="1">
    <source>
        <dbReference type="Pfam" id="PF06985"/>
    </source>
</evidence>
<dbReference type="OrthoDB" id="2958217at2759"/>
<sequence length="592" mass="66660">MSMLMSTQTSPGSSTAQLLARCRLRRRQDLIGADLFLVMAVACATPPDTSLWKSWIQLPQPLTVSLLDDAPIEFVKAELKRCVDSCDASDASQGDFLPTRLLDVSGSIPRLVTTRAASRIQDTDARYLALSYCWGNGNQLKLTQDSIDWMTRGIPLELLAPVQIDTIALAKALSIPYVWIDALCILQDDHDDWCRESSSMHKIYATSYLTVCALSTTSCQQGYLSRRSPMITVPCHSKTDDTGYFHLQPFMWTHDRNQTYSGITPGSTWSTRAWTYQEQGMATRLLYVTSAGFTFSCSSWTISEHSNLASNPRKDVILAELLASKDPETLYKTWAERVIANYSPRELTQNQDRLPALSGLAQIFGQSLPGDEYAAGLWRNDLHRGLGWILRIPPHESLSGLLDDLSDNDSYIGPSWSWISRPKSLVVYDEELVFYKYKSSEWIDHQEFELLSMSITKKGLDNYGQISQGTLSVRAYVYKLSRKGNAARDANDPRNLIYTFGDQQNHACLIRPDWRLKDEKQNLCNLSFVLIGSGSSEDEPRTSLHGLVVHAVGASGTYFRVGTFWPTLVYNFAEPSLQFFRRESILQDIKLI</sequence>
<dbReference type="AlphaFoldDB" id="W3WIC8"/>
<dbReference type="EMBL" id="KI912121">
    <property type="protein sequence ID" value="ETS73638.1"/>
    <property type="molecule type" value="Genomic_DNA"/>
</dbReference>
<gene>
    <name evidence="2" type="ORF">PFICI_14584</name>
</gene>
<keyword evidence="3" id="KW-1185">Reference proteome</keyword>
<dbReference type="eggNOG" id="ENOG502SS8J">
    <property type="taxonomic scope" value="Eukaryota"/>
</dbReference>
<evidence type="ECO:0000313" key="3">
    <source>
        <dbReference type="Proteomes" id="UP000030651"/>
    </source>
</evidence>
<proteinExistence type="predicted"/>
<accession>W3WIC8</accession>
<dbReference type="STRING" id="1229662.W3WIC8"/>
<reference evidence="3" key="1">
    <citation type="journal article" date="2015" name="BMC Genomics">
        <title>Genomic and transcriptomic analysis of the endophytic fungus Pestalotiopsis fici reveals its lifestyle and high potential for synthesis of natural products.</title>
        <authorList>
            <person name="Wang X."/>
            <person name="Zhang X."/>
            <person name="Liu L."/>
            <person name="Xiang M."/>
            <person name="Wang W."/>
            <person name="Sun X."/>
            <person name="Che Y."/>
            <person name="Guo L."/>
            <person name="Liu G."/>
            <person name="Guo L."/>
            <person name="Wang C."/>
            <person name="Yin W.B."/>
            <person name="Stadler M."/>
            <person name="Zhang X."/>
            <person name="Liu X."/>
        </authorList>
    </citation>
    <scope>NUCLEOTIDE SEQUENCE [LARGE SCALE GENOMIC DNA]</scope>
    <source>
        <strain evidence="3">W106-1 / CGMCC3.15140</strain>
    </source>
</reference>
<dbReference type="OMA" id="WTISEHS"/>
<dbReference type="PANTHER" id="PTHR33112">
    <property type="entry name" value="DOMAIN PROTEIN, PUTATIVE-RELATED"/>
    <property type="match status" value="1"/>
</dbReference>
<dbReference type="PANTHER" id="PTHR33112:SF16">
    <property type="entry name" value="HETEROKARYON INCOMPATIBILITY DOMAIN-CONTAINING PROTEIN"/>
    <property type="match status" value="1"/>
</dbReference>
<dbReference type="InterPro" id="IPR010730">
    <property type="entry name" value="HET"/>
</dbReference>
<dbReference type="InParanoid" id="W3WIC8"/>
<dbReference type="Pfam" id="PF06985">
    <property type="entry name" value="HET"/>
    <property type="match status" value="1"/>
</dbReference>
<dbReference type="GeneID" id="19279597"/>
<name>W3WIC8_PESFW</name>
<dbReference type="KEGG" id="pfy:PFICI_14584"/>
<organism evidence="2 3">
    <name type="scientific">Pestalotiopsis fici (strain W106-1 / CGMCC3.15140)</name>
    <dbReference type="NCBI Taxonomy" id="1229662"/>
    <lineage>
        <taxon>Eukaryota</taxon>
        <taxon>Fungi</taxon>
        <taxon>Dikarya</taxon>
        <taxon>Ascomycota</taxon>
        <taxon>Pezizomycotina</taxon>
        <taxon>Sordariomycetes</taxon>
        <taxon>Xylariomycetidae</taxon>
        <taxon>Amphisphaeriales</taxon>
        <taxon>Sporocadaceae</taxon>
        <taxon>Pestalotiopsis</taxon>
    </lineage>
</organism>
<evidence type="ECO:0000313" key="2">
    <source>
        <dbReference type="EMBL" id="ETS73638.1"/>
    </source>
</evidence>
<dbReference type="HOGENOM" id="CLU_002639_2_12_1"/>
<feature type="domain" description="Heterokaryon incompatibility" evidence="1">
    <location>
        <begin position="127"/>
        <end position="278"/>
    </location>
</feature>
<protein>
    <recommendedName>
        <fullName evidence="1">Heterokaryon incompatibility domain-containing protein</fullName>
    </recommendedName>
</protein>
<dbReference type="Proteomes" id="UP000030651">
    <property type="component" value="Unassembled WGS sequence"/>
</dbReference>